<evidence type="ECO:0000313" key="2">
    <source>
        <dbReference type="EMBL" id="AOH54560.1"/>
    </source>
</evidence>
<keyword evidence="1" id="KW-0472">Membrane</keyword>
<gene>
    <name evidence="2" type="ORF">ABE28_009380</name>
</gene>
<evidence type="ECO:0000313" key="3">
    <source>
        <dbReference type="Proteomes" id="UP000077926"/>
    </source>
</evidence>
<keyword evidence="3" id="KW-1185">Reference proteome</keyword>
<reference evidence="2 3" key="1">
    <citation type="submission" date="2016-08" db="EMBL/GenBank/DDBJ databases">
        <title>Complete genome sequence of Bacillus muralis G25-68, a strain with toxicity to nematodes.</title>
        <authorList>
            <person name="Zheng Z."/>
        </authorList>
    </citation>
    <scope>NUCLEOTIDE SEQUENCE [LARGE SCALE GENOMIC DNA]</scope>
    <source>
        <strain evidence="2 3">G25-68</strain>
    </source>
</reference>
<accession>A0A1B3XN00</accession>
<dbReference type="EMBL" id="CP017080">
    <property type="protein sequence ID" value="AOH54560.1"/>
    <property type="molecule type" value="Genomic_DNA"/>
</dbReference>
<keyword evidence="1" id="KW-1133">Transmembrane helix</keyword>
<name>A0A1B3XN00_9BACI</name>
<evidence type="ECO:0000256" key="1">
    <source>
        <dbReference type="SAM" id="Phobius"/>
    </source>
</evidence>
<dbReference type="KEGG" id="bmur:ABE28_009380"/>
<dbReference type="Proteomes" id="UP000077926">
    <property type="component" value="Chromosome"/>
</dbReference>
<dbReference type="AlphaFoldDB" id="A0A1B3XN00"/>
<keyword evidence="1" id="KW-0812">Transmembrane</keyword>
<organism evidence="2 3">
    <name type="scientific">Peribacillus muralis</name>
    <dbReference type="NCBI Taxonomy" id="264697"/>
    <lineage>
        <taxon>Bacteria</taxon>
        <taxon>Bacillati</taxon>
        <taxon>Bacillota</taxon>
        <taxon>Bacilli</taxon>
        <taxon>Bacillales</taxon>
        <taxon>Bacillaceae</taxon>
        <taxon>Peribacillus</taxon>
    </lineage>
</organism>
<protein>
    <submittedName>
        <fullName evidence="2">Uncharacterized protein</fullName>
    </submittedName>
</protein>
<sequence>MNMDDVERGFSLVVMTVTTVTAIIATKKNLSDLKDKATLPVKETSQVRSKGKGNFLPLLIILPCSL</sequence>
<proteinExistence type="predicted"/>
<feature type="transmembrane region" description="Helical" evidence="1">
    <location>
        <begin position="6"/>
        <end position="26"/>
    </location>
</feature>